<dbReference type="GO" id="GO:0000122">
    <property type="term" value="P:negative regulation of transcription by RNA polymerase II"/>
    <property type="evidence" value="ECO:0007669"/>
    <property type="project" value="TreeGrafter"/>
</dbReference>
<dbReference type="InterPro" id="IPR013083">
    <property type="entry name" value="Znf_RING/FYVE/PHD"/>
</dbReference>
<organism evidence="8">
    <name type="scientific">Cacopsylla melanoneura</name>
    <dbReference type="NCBI Taxonomy" id="428564"/>
    <lineage>
        <taxon>Eukaryota</taxon>
        <taxon>Metazoa</taxon>
        <taxon>Ecdysozoa</taxon>
        <taxon>Arthropoda</taxon>
        <taxon>Hexapoda</taxon>
        <taxon>Insecta</taxon>
        <taxon>Pterygota</taxon>
        <taxon>Neoptera</taxon>
        <taxon>Paraneoptera</taxon>
        <taxon>Hemiptera</taxon>
        <taxon>Sternorrhyncha</taxon>
        <taxon>Psylloidea</taxon>
        <taxon>Psyllidae</taxon>
        <taxon>Psyllinae</taxon>
        <taxon>Cacopsylla</taxon>
    </lineage>
</organism>
<evidence type="ECO:0000313" key="8">
    <source>
        <dbReference type="EMBL" id="CAG6735428.1"/>
    </source>
</evidence>
<keyword evidence="4" id="KW-0862">Zinc</keyword>
<keyword evidence="3 6" id="KW-0863">Zinc-finger</keyword>
<sequence>MISTSKKLKVTDLNPFLICVLCKGYYIDATTIVECLHSFCKTCIVKYLQKHKYCPICDVLVYKTKPLQNIRPDKRLQNVVYKLIPGLYESHLRTPLLTM</sequence>
<proteinExistence type="predicted"/>
<evidence type="ECO:0000256" key="2">
    <source>
        <dbReference type="ARBA" id="ARBA00022723"/>
    </source>
</evidence>
<dbReference type="GO" id="GO:0035102">
    <property type="term" value="C:PRC1 complex"/>
    <property type="evidence" value="ECO:0007669"/>
    <property type="project" value="TreeGrafter"/>
</dbReference>
<dbReference type="Pfam" id="PF13923">
    <property type="entry name" value="zf-C3HC4_2"/>
    <property type="match status" value="1"/>
</dbReference>
<feature type="domain" description="RING-type" evidence="7">
    <location>
        <begin position="19"/>
        <end position="58"/>
    </location>
</feature>
<evidence type="ECO:0000256" key="5">
    <source>
        <dbReference type="ARBA" id="ARBA00023242"/>
    </source>
</evidence>
<evidence type="ECO:0000259" key="7">
    <source>
        <dbReference type="PROSITE" id="PS50089"/>
    </source>
</evidence>
<protein>
    <submittedName>
        <fullName evidence="8">Polycomb complex protein BMI-1</fullName>
    </submittedName>
</protein>
<keyword evidence="2" id="KW-0479">Metal-binding</keyword>
<dbReference type="PANTHER" id="PTHR10825:SF72">
    <property type="entry name" value="UBIQUITIN-LIKE DOMAIN-CONTAINING PROTEIN"/>
    <property type="match status" value="1"/>
</dbReference>
<comment type="subcellular location">
    <subcellularLocation>
        <location evidence="1">Nucleus</location>
    </subcellularLocation>
</comment>
<reference evidence="8" key="1">
    <citation type="submission" date="2021-05" db="EMBL/GenBank/DDBJ databases">
        <authorList>
            <person name="Alioto T."/>
            <person name="Alioto T."/>
            <person name="Gomez Garrido J."/>
        </authorList>
    </citation>
    <scope>NUCLEOTIDE SEQUENCE</scope>
</reference>
<dbReference type="SUPFAM" id="SSF57850">
    <property type="entry name" value="RING/U-box"/>
    <property type="match status" value="1"/>
</dbReference>
<evidence type="ECO:0000256" key="3">
    <source>
        <dbReference type="ARBA" id="ARBA00022771"/>
    </source>
</evidence>
<dbReference type="InterPro" id="IPR001841">
    <property type="entry name" value="Znf_RING"/>
</dbReference>
<accession>A0A8D8YUL4</accession>
<dbReference type="EMBL" id="HBUF01058698">
    <property type="protein sequence ID" value="CAG6624990.1"/>
    <property type="molecule type" value="Transcribed_RNA"/>
</dbReference>
<dbReference type="PANTHER" id="PTHR10825">
    <property type="entry name" value="RING FINGER DOMAIN-CONTAINING, POLYCOMB GROUP COMPONENT"/>
    <property type="match status" value="1"/>
</dbReference>
<evidence type="ECO:0000256" key="1">
    <source>
        <dbReference type="ARBA" id="ARBA00004123"/>
    </source>
</evidence>
<evidence type="ECO:0000256" key="4">
    <source>
        <dbReference type="ARBA" id="ARBA00022833"/>
    </source>
</evidence>
<dbReference type="SMART" id="SM00184">
    <property type="entry name" value="RING"/>
    <property type="match status" value="1"/>
</dbReference>
<evidence type="ECO:0000256" key="6">
    <source>
        <dbReference type="PROSITE-ProRule" id="PRU00175"/>
    </source>
</evidence>
<dbReference type="FunFam" id="3.30.40.10:FF:000122">
    <property type="entry name" value="polycomb group RING finger protein 1"/>
    <property type="match status" value="1"/>
</dbReference>
<dbReference type="EMBL" id="HBUF01395652">
    <property type="protein sequence ID" value="CAG6735428.1"/>
    <property type="molecule type" value="Transcribed_RNA"/>
</dbReference>
<dbReference type="Gene3D" id="3.30.40.10">
    <property type="entry name" value="Zinc/RING finger domain, C3HC4 (zinc finger)"/>
    <property type="match status" value="1"/>
</dbReference>
<dbReference type="PROSITE" id="PS50089">
    <property type="entry name" value="ZF_RING_2"/>
    <property type="match status" value="1"/>
</dbReference>
<dbReference type="GO" id="GO:1990841">
    <property type="term" value="F:promoter-specific chromatin binding"/>
    <property type="evidence" value="ECO:0007669"/>
    <property type="project" value="TreeGrafter"/>
</dbReference>
<name>A0A8D8YUL4_9HEMI</name>
<keyword evidence="5" id="KW-0539">Nucleus</keyword>
<dbReference type="InterPro" id="IPR017907">
    <property type="entry name" value="Znf_RING_CS"/>
</dbReference>
<dbReference type="GO" id="GO:0008270">
    <property type="term" value="F:zinc ion binding"/>
    <property type="evidence" value="ECO:0007669"/>
    <property type="project" value="UniProtKB-KW"/>
</dbReference>
<dbReference type="PROSITE" id="PS00518">
    <property type="entry name" value="ZF_RING_1"/>
    <property type="match status" value="1"/>
</dbReference>
<dbReference type="AlphaFoldDB" id="A0A8D8YUL4"/>